<accession>A0A6L5G5B6</accession>
<sequence length="395" mass="44656">MERVAPWLRAVNTVFTPAIAGRRKKVDRLIERAVREAEGRTGSTAHGEEHFVEDLRFLLRSYADTPGLTPLGWIGAVQEITDRLENRLRIRKLHALNPEIADERIDRPIIVTGVPRTGTAVLQRLLAAPAGHRAPLLHELMHPGLPGTPDEDRRRRAERAVEAVQRAIPSFSGIYDMHPDRPDSCVWVLPHGIGHLVRVHPPGYVQWMLDRDYTPDYRYLKETLQVLQHGAARRRWVLRAPAHLWNLGALMKTFPDAQVVWTHRDPAVALASLCSMTETAMALNTTEADPKDIGRMWLGLLATGVDRARTERSRLPAYTVVDVPYRHLTGEARHQVPALFERLGLRWGPDERAALESALASRPRDHRYDLARYGLGSAEVDHALADYKRIYGAFL</sequence>
<proteinExistence type="predicted"/>
<dbReference type="PANTHER" id="PTHR36451:SF1">
    <property type="entry name" value="OMEGA-HYDROXY-BETA-DIHYDROMENAQUINONE-9 SULFOTRANSFERASE STF3"/>
    <property type="match status" value="1"/>
</dbReference>
<dbReference type="InterPro" id="IPR052736">
    <property type="entry name" value="Stf3_sulfotransferase"/>
</dbReference>
<gene>
    <name evidence="1" type="ORF">GFD30_04425</name>
</gene>
<dbReference type="AlphaFoldDB" id="A0A6L5G5B6"/>
<keyword evidence="2" id="KW-1185">Reference proteome</keyword>
<protein>
    <submittedName>
        <fullName evidence="1">Sulfotransferase</fullName>
    </submittedName>
</protein>
<dbReference type="RefSeq" id="WP_153023999.1">
    <property type="nucleotide sequence ID" value="NZ_WIAO01000003.1"/>
</dbReference>
<dbReference type="PANTHER" id="PTHR36451">
    <property type="entry name" value="PAPS-DEPENDENT SULFOTRANSFERASE STF3"/>
    <property type="match status" value="1"/>
</dbReference>
<dbReference type="EMBL" id="WIAO01000003">
    <property type="protein sequence ID" value="MQM24828.1"/>
    <property type="molecule type" value="Genomic_DNA"/>
</dbReference>
<dbReference type="Pfam" id="PF13469">
    <property type="entry name" value="Sulfotransfer_3"/>
    <property type="match status" value="1"/>
</dbReference>
<organism evidence="1 2">
    <name type="scientific">Glycomyces albidus</name>
    <dbReference type="NCBI Taxonomy" id="2656774"/>
    <lineage>
        <taxon>Bacteria</taxon>
        <taxon>Bacillati</taxon>
        <taxon>Actinomycetota</taxon>
        <taxon>Actinomycetes</taxon>
        <taxon>Glycomycetales</taxon>
        <taxon>Glycomycetaceae</taxon>
        <taxon>Glycomyces</taxon>
    </lineage>
</organism>
<dbReference type="Proteomes" id="UP000477750">
    <property type="component" value="Unassembled WGS sequence"/>
</dbReference>
<dbReference type="SUPFAM" id="SSF52540">
    <property type="entry name" value="P-loop containing nucleoside triphosphate hydrolases"/>
    <property type="match status" value="1"/>
</dbReference>
<name>A0A6L5G5B6_9ACTN</name>
<reference evidence="1 2" key="1">
    <citation type="submission" date="2019-10" db="EMBL/GenBank/DDBJ databases">
        <title>Glycomyces albidus sp. nov., a novel actinomycete isolated from rhizosphere soil of wheat (Triticum aestivum L.).</title>
        <authorList>
            <person name="Qian L."/>
        </authorList>
    </citation>
    <scope>NUCLEOTIDE SEQUENCE [LARGE SCALE GENOMIC DNA]</scope>
    <source>
        <strain evidence="1 2">NEAU-7082</strain>
    </source>
</reference>
<keyword evidence="1" id="KW-0808">Transferase</keyword>
<comment type="caution">
    <text evidence="1">The sequence shown here is derived from an EMBL/GenBank/DDBJ whole genome shotgun (WGS) entry which is preliminary data.</text>
</comment>
<evidence type="ECO:0000313" key="2">
    <source>
        <dbReference type="Proteomes" id="UP000477750"/>
    </source>
</evidence>
<evidence type="ECO:0000313" key="1">
    <source>
        <dbReference type="EMBL" id="MQM24828.1"/>
    </source>
</evidence>
<dbReference type="Gene3D" id="3.40.50.300">
    <property type="entry name" value="P-loop containing nucleotide triphosphate hydrolases"/>
    <property type="match status" value="1"/>
</dbReference>
<dbReference type="GO" id="GO:0016740">
    <property type="term" value="F:transferase activity"/>
    <property type="evidence" value="ECO:0007669"/>
    <property type="project" value="UniProtKB-KW"/>
</dbReference>
<dbReference type="InterPro" id="IPR027417">
    <property type="entry name" value="P-loop_NTPase"/>
</dbReference>